<feature type="compositionally biased region" description="Polar residues" evidence="11">
    <location>
        <begin position="1165"/>
        <end position="1178"/>
    </location>
</feature>
<evidence type="ECO:0000256" key="8">
    <source>
        <dbReference type="ARBA" id="ARBA00023065"/>
    </source>
</evidence>
<feature type="compositionally biased region" description="Polar residues" evidence="11">
    <location>
        <begin position="1291"/>
        <end position="1308"/>
    </location>
</feature>
<dbReference type="GO" id="GO:0015079">
    <property type="term" value="F:potassium ion transmembrane transporter activity"/>
    <property type="evidence" value="ECO:0007669"/>
    <property type="project" value="InterPro"/>
</dbReference>
<feature type="region of interest" description="Disordered" evidence="11">
    <location>
        <begin position="1279"/>
        <end position="1311"/>
    </location>
</feature>
<feature type="compositionally biased region" description="Polar residues" evidence="11">
    <location>
        <begin position="1255"/>
        <end position="1266"/>
    </location>
</feature>
<dbReference type="Pfam" id="PF02705">
    <property type="entry name" value="K_trans"/>
    <property type="match status" value="2"/>
</dbReference>
<accession>A0A9E7HHR1</accession>
<keyword evidence="5 12" id="KW-0812">Transmembrane</keyword>
<evidence type="ECO:0000256" key="3">
    <source>
        <dbReference type="ARBA" id="ARBA00022448"/>
    </source>
</evidence>
<feature type="region of interest" description="Disordered" evidence="11">
    <location>
        <begin position="1067"/>
        <end position="1090"/>
    </location>
</feature>
<dbReference type="InterPro" id="IPR003855">
    <property type="entry name" value="K+_transporter"/>
</dbReference>
<feature type="compositionally biased region" description="Polar residues" evidence="11">
    <location>
        <begin position="1212"/>
        <end position="1236"/>
    </location>
</feature>
<evidence type="ECO:0000256" key="10">
    <source>
        <dbReference type="SAM" id="Coils"/>
    </source>
</evidence>
<feature type="region of interest" description="Disordered" evidence="11">
    <location>
        <begin position="1470"/>
        <end position="1534"/>
    </location>
</feature>
<feature type="compositionally biased region" description="Low complexity" evidence="11">
    <location>
        <begin position="1189"/>
        <end position="1204"/>
    </location>
</feature>
<feature type="transmembrane region" description="Helical" evidence="12">
    <location>
        <begin position="294"/>
        <end position="312"/>
    </location>
</feature>
<dbReference type="InterPro" id="IPR053952">
    <property type="entry name" value="K_trans_C"/>
</dbReference>
<name>A0A9E7HHR1_9LILI</name>
<protein>
    <submittedName>
        <fullName evidence="15">Potassium transporter</fullName>
    </submittedName>
</protein>
<keyword evidence="9 12" id="KW-0472">Membrane</keyword>
<organism evidence="15 16">
    <name type="scientific">Musa troglodytarum</name>
    <name type="common">fe'i banana</name>
    <dbReference type="NCBI Taxonomy" id="320322"/>
    <lineage>
        <taxon>Eukaryota</taxon>
        <taxon>Viridiplantae</taxon>
        <taxon>Streptophyta</taxon>
        <taxon>Embryophyta</taxon>
        <taxon>Tracheophyta</taxon>
        <taxon>Spermatophyta</taxon>
        <taxon>Magnoliopsida</taxon>
        <taxon>Liliopsida</taxon>
        <taxon>Zingiberales</taxon>
        <taxon>Musaceae</taxon>
        <taxon>Musa</taxon>
    </lineage>
</organism>
<dbReference type="EMBL" id="CP097510">
    <property type="protein sequence ID" value="URE30362.1"/>
    <property type="molecule type" value="Genomic_DNA"/>
</dbReference>
<evidence type="ECO:0000256" key="4">
    <source>
        <dbReference type="ARBA" id="ARBA00022538"/>
    </source>
</evidence>
<evidence type="ECO:0000256" key="7">
    <source>
        <dbReference type="ARBA" id="ARBA00022989"/>
    </source>
</evidence>
<feature type="transmembrane region" description="Helical" evidence="12">
    <location>
        <begin position="324"/>
        <end position="343"/>
    </location>
</feature>
<keyword evidence="3" id="KW-0813">Transport</keyword>
<evidence type="ECO:0000256" key="9">
    <source>
        <dbReference type="ARBA" id="ARBA00023136"/>
    </source>
</evidence>
<feature type="region of interest" description="Disordered" evidence="11">
    <location>
        <begin position="1154"/>
        <end position="1266"/>
    </location>
</feature>
<reference evidence="15" key="1">
    <citation type="submission" date="2022-05" db="EMBL/GenBank/DDBJ databases">
        <title>The Musa troglodytarum L. genome provides insights into the mechanism of non-climacteric behaviour and enrichment of carotenoids.</title>
        <authorList>
            <person name="Wang J."/>
        </authorList>
    </citation>
    <scope>NUCLEOTIDE SEQUENCE</scope>
    <source>
        <tissue evidence="15">Leaf</tissue>
    </source>
</reference>
<evidence type="ECO:0000256" key="6">
    <source>
        <dbReference type="ARBA" id="ARBA00022958"/>
    </source>
</evidence>
<evidence type="ECO:0000313" key="16">
    <source>
        <dbReference type="Proteomes" id="UP001055439"/>
    </source>
</evidence>
<feature type="compositionally biased region" description="Basic and acidic residues" evidence="11">
    <location>
        <begin position="1523"/>
        <end position="1534"/>
    </location>
</feature>
<feature type="transmembrane region" description="Helical" evidence="12">
    <location>
        <begin position="90"/>
        <end position="111"/>
    </location>
</feature>
<feature type="domain" description="K+ potassium transporter C-terminal" evidence="14">
    <location>
        <begin position="375"/>
        <end position="605"/>
    </location>
</feature>
<keyword evidence="6" id="KW-0630">Potassium</keyword>
<feature type="domain" description="K+ potassium transporter integral membrane" evidence="13">
    <location>
        <begin position="268"/>
        <end position="361"/>
    </location>
</feature>
<dbReference type="Proteomes" id="UP001055439">
    <property type="component" value="Chromosome 8"/>
</dbReference>
<evidence type="ECO:0000256" key="5">
    <source>
        <dbReference type="ARBA" id="ARBA00022692"/>
    </source>
</evidence>
<dbReference type="InterPro" id="IPR053951">
    <property type="entry name" value="K_trans_N"/>
</dbReference>
<feature type="transmembrane region" description="Helical" evidence="12">
    <location>
        <begin position="260"/>
        <end position="288"/>
    </location>
</feature>
<proteinExistence type="inferred from homology"/>
<evidence type="ECO:0000259" key="14">
    <source>
        <dbReference type="Pfam" id="PF22776"/>
    </source>
</evidence>
<dbReference type="GO" id="GO:0016020">
    <property type="term" value="C:membrane"/>
    <property type="evidence" value="ECO:0007669"/>
    <property type="project" value="UniProtKB-SubCell"/>
</dbReference>
<feature type="coiled-coil region" evidence="10">
    <location>
        <begin position="853"/>
        <end position="887"/>
    </location>
</feature>
<dbReference type="PANTHER" id="PTHR30540:SF10">
    <property type="entry name" value="POTASSIUM TRANSPORTER 8"/>
    <property type="match status" value="1"/>
</dbReference>
<evidence type="ECO:0000256" key="2">
    <source>
        <dbReference type="ARBA" id="ARBA00008440"/>
    </source>
</evidence>
<feature type="domain" description="K+ potassium transporter integral membrane" evidence="13">
    <location>
        <begin position="50"/>
        <end position="208"/>
    </location>
</feature>
<feature type="transmembrane region" description="Helical" evidence="12">
    <location>
        <begin position="185"/>
        <end position="207"/>
    </location>
</feature>
<comment type="similarity">
    <text evidence="2">Belongs to the HAK/KUP transporter (TC 2.A.72.3) family.</text>
</comment>
<keyword evidence="16" id="KW-1185">Reference proteome</keyword>
<evidence type="ECO:0000313" key="15">
    <source>
        <dbReference type="EMBL" id="URE30362.1"/>
    </source>
</evidence>
<comment type="subcellular location">
    <subcellularLocation>
        <location evidence="1">Membrane</location>
        <topology evidence="1">Multi-pass membrane protein</topology>
    </subcellularLocation>
</comment>
<dbReference type="OrthoDB" id="657513at2759"/>
<keyword evidence="4" id="KW-0633">Potassium transport</keyword>
<evidence type="ECO:0000256" key="1">
    <source>
        <dbReference type="ARBA" id="ARBA00004141"/>
    </source>
</evidence>
<evidence type="ECO:0000259" key="13">
    <source>
        <dbReference type="Pfam" id="PF02705"/>
    </source>
</evidence>
<dbReference type="Pfam" id="PF22776">
    <property type="entry name" value="K_trans_C"/>
    <property type="match status" value="1"/>
</dbReference>
<keyword evidence="8" id="KW-0406">Ion transport</keyword>
<sequence length="1534" mass="171530">MDIDGGGFSNPVKVTSLLCSHGFLGSLALWPHRGGALLSQRNSWRTVLSLAYQSLGVVYGDLSTSPLYVYKSTFAEDIQHSETNEEIYGVLSFVFWTLTLVPLLKYVFIVLRADDDGEGGTFALYSLLCRHARVGFLPNGQLADEEISAYKKTDRCGGAGSLSGGVGAASRVRVMLERHRVLQKMLLILALIGTCMVIGDGVLTPAISGSEAMYADLGHFSQLSIKIAFTSVVYPSLILAYMGQAAYLSKHHVIENEYRIGFYVSVPGLAVITVMLVTTCLMSLVIVLCWHKSIFLAVCFILFFGTIEALYFSASLIKFMEGAWVPIAFSCIFMIIMYVWHYGTLKKYEFDVQNKVSIEWLLGLGPSLGIVRVRGIGLIHTELVSGIPSIFSHFITNLPAFHQVLIFLCIKSIPVPHVHPEERFLVGRIGPKEYRLYRCIVRYGYRDVHKDDLELERDIVCSIAEFIRSGTSGPNGAAVESEKDDERMTVVGAGIRLCEVGDNPGEVAGPSSSTEIQSPIRARKKVRFVLPTSPRMNASTREELQELMEAREAGMAFILGHSYVRAKSGSGFVRRFAINYGYDFLRRNSRGPAYAVNIPYASTLEGNDCSNSKKFKLITAHCEPRQPRDTASLCLRRLHVMAGSTERGPALCCGLAPSEESCTVLGPRQPSDCTSHARFRSDGHRANASALSAGDTFAVSRQAQPNGRDKSVNTICFCLVRVITDTAERGRKRKEKGKKTRSRTKPAPFRLLPFSLALSDTSLPPPLSTATHRRWLTTPRMAALKRAYADIILNTAKESAARILASERKVRQLQRSLSLTKEDSLAMLLRLKAIMDSKIHESEKANLSQVWKIQELETQLSEAKVTIDFLRSELKRLNSELDHKRDIQAEFLNGKNTVHNTPFEKYNGQESMHNSGSSLHSPSGAISVPNSDCCFSKGATEDEPLNNLISSNSYAGKPDLTSIILSNKEPELCRSGCTQRIHAFEWNPVTGKELTSQIHDQVSDIKSETLMCENKKSEKSDTEDFAMKEKIVCRRKQKVHCQNHVMKSTECSTYHDMQHYRSLDTKHLKVSTPGPDKVPNSKSKRMCENEKAEKPWTKEFVMAEKLVRRRKMRRRRRIMRPTKRVIYHDKQHYASLDPTHSKVGQTDMDISADNTHWTDEVPPKTLNSCSPQVSGQDQETTKSRRTKLNKNLNNKSSELLNGNKIMTRRTVLRQSNTYSTGSEVPPRTLNSCSPQASDKDQETTRSQRTKLNKFFGNNSSGLSNDNRIMTRSNVLKQCSAHGTGSEVPPNTLKSCSSQVSGEDQGTESQRNKLNKIFSNENSGLLNDNRIMTRRTVLKQCNASREDHIGRIHTSNNGTCLENNMKEPFTASTGETINDALSDEYVKNDMELEEKMSTKPDHIPAEELDNSVTKENHETINEPHYDYRDELSGHCGPATEVGGDKILKYTFQRKRKRGSLDGKVEPTFIKENMSKRKVDKDDSELEPQESSIVVESSRPEPQKSSLVVESSRDSRRLAQVARQGVDEIGEKKRGR</sequence>
<keyword evidence="10" id="KW-0175">Coiled coil</keyword>
<dbReference type="PANTHER" id="PTHR30540">
    <property type="entry name" value="OSMOTIC STRESS POTASSIUM TRANSPORTER"/>
    <property type="match status" value="1"/>
</dbReference>
<evidence type="ECO:0000256" key="12">
    <source>
        <dbReference type="SAM" id="Phobius"/>
    </source>
</evidence>
<evidence type="ECO:0000256" key="11">
    <source>
        <dbReference type="SAM" id="MobiDB-lite"/>
    </source>
</evidence>
<feature type="transmembrane region" description="Helical" evidence="12">
    <location>
        <begin position="227"/>
        <end position="248"/>
    </location>
</feature>
<gene>
    <name evidence="15" type="ORF">MUK42_13233</name>
</gene>
<keyword evidence="7 12" id="KW-1133">Transmembrane helix</keyword>